<dbReference type="Proteomes" id="UP000013243">
    <property type="component" value="Chromosome"/>
</dbReference>
<dbReference type="KEGG" id="rmb:K529_004820"/>
<name>A0A1B1A0J4_9RHOB</name>
<dbReference type="AlphaFoldDB" id="A0A1B1A0J4"/>
<sequence length="72" mass="8161">MSADILTLPHARPLRRTCCAPDQRGLALWLARRRLRLMLARELLGAPDSALQDAGWTRAALRQEIAKPMWRG</sequence>
<dbReference type="STRING" id="1265309.K529_004820"/>
<proteinExistence type="predicted"/>
<gene>
    <name evidence="1" type="ORF">K529_004820</name>
</gene>
<dbReference type="GeneID" id="28249130"/>
<evidence type="ECO:0000313" key="1">
    <source>
        <dbReference type="EMBL" id="ANP40083.1"/>
    </source>
</evidence>
<reference evidence="1 2" key="1">
    <citation type="journal article" date="2016" name="ISME J.">
        <title>Global occurrence and heterogeneity of the Roseobacter-clade species Ruegeria mobilis.</title>
        <authorList>
            <person name="Sonnenschein E."/>
            <person name="Gram L."/>
        </authorList>
    </citation>
    <scope>NUCLEOTIDE SEQUENCE [LARGE SCALE GENOMIC DNA]</scope>
    <source>
        <strain evidence="1 2">F1926</strain>
    </source>
</reference>
<dbReference type="RefSeq" id="WP_046002000.1">
    <property type="nucleotide sequence ID" value="NZ_CP015230.1"/>
</dbReference>
<evidence type="ECO:0008006" key="3">
    <source>
        <dbReference type="Google" id="ProtNLM"/>
    </source>
</evidence>
<accession>A0A1B1A0J4</accession>
<protein>
    <recommendedName>
        <fullName evidence="3">DUF1127 domain-containing protein</fullName>
    </recommendedName>
</protein>
<dbReference type="EMBL" id="CP015230">
    <property type="protein sequence ID" value="ANP40083.1"/>
    <property type="molecule type" value="Genomic_DNA"/>
</dbReference>
<organism evidence="1 2">
    <name type="scientific">Tritonibacter mobilis F1926</name>
    <dbReference type="NCBI Taxonomy" id="1265309"/>
    <lineage>
        <taxon>Bacteria</taxon>
        <taxon>Pseudomonadati</taxon>
        <taxon>Pseudomonadota</taxon>
        <taxon>Alphaproteobacteria</taxon>
        <taxon>Rhodobacterales</taxon>
        <taxon>Paracoccaceae</taxon>
        <taxon>Tritonibacter</taxon>
    </lineage>
</organism>
<evidence type="ECO:0000313" key="2">
    <source>
        <dbReference type="Proteomes" id="UP000013243"/>
    </source>
</evidence>